<evidence type="ECO:0000313" key="13">
    <source>
        <dbReference type="EMBL" id="EKB49882.1"/>
    </source>
</evidence>
<evidence type="ECO:0000313" key="14">
    <source>
        <dbReference type="Proteomes" id="UP000004478"/>
    </source>
</evidence>
<dbReference type="InterPro" id="IPR012910">
    <property type="entry name" value="Plug_dom"/>
</dbReference>
<evidence type="ECO:0000259" key="12">
    <source>
        <dbReference type="Pfam" id="PF07715"/>
    </source>
</evidence>
<dbReference type="Pfam" id="PF13715">
    <property type="entry name" value="CarbopepD_reg_2"/>
    <property type="match status" value="1"/>
</dbReference>
<dbReference type="GO" id="GO:0033214">
    <property type="term" value="P:siderophore-iron import into cell"/>
    <property type="evidence" value="ECO:0007669"/>
    <property type="project" value="TreeGrafter"/>
</dbReference>
<evidence type="ECO:0000256" key="6">
    <source>
        <dbReference type="ARBA" id="ARBA00023077"/>
    </source>
</evidence>
<dbReference type="RefSeq" id="WP_009184581.1">
    <property type="nucleotide sequence ID" value="NZ_AMGM01000017.1"/>
</dbReference>
<evidence type="ECO:0000259" key="11">
    <source>
        <dbReference type="Pfam" id="PF00593"/>
    </source>
</evidence>
<evidence type="ECO:0000256" key="2">
    <source>
        <dbReference type="ARBA" id="ARBA00022448"/>
    </source>
</evidence>
<gene>
    <name evidence="13" type="primary">fecA_2</name>
    <name evidence="13" type="ORF">B879_01546</name>
</gene>
<evidence type="ECO:0000256" key="4">
    <source>
        <dbReference type="ARBA" id="ARBA00022692"/>
    </source>
</evidence>
<name>K1LCD5_CECL9</name>
<dbReference type="InterPro" id="IPR037066">
    <property type="entry name" value="Plug_dom_sf"/>
</dbReference>
<evidence type="ECO:0000256" key="3">
    <source>
        <dbReference type="ARBA" id="ARBA00022452"/>
    </source>
</evidence>
<accession>K1LCD5</accession>
<comment type="similarity">
    <text evidence="9 10">Belongs to the TonB-dependent receptor family.</text>
</comment>
<dbReference type="PANTHER" id="PTHR30442">
    <property type="entry name" value="IRON III DICITRATE TRANSPORT PROTEIN FECA"/>
    <property type="match status" value="1"/>
</dbReference>
<dbReference type="Gene3D" id="2.40.170.20">
    <property type="entry name" value="TonB-dependent receptor, beta-barrel domain"/>
    <property type="match status" value="1"/>
</dbReference>
<dbReference type="SUPFAM" id="SSF56935">
    <property type="entry name" value="Porins"/>
    <property type="match status" value="1"/>
</dbReference>
<comment type="caution">
    <text evidence="13">The sequence shown here is derived from an EMBL/GenBank/DDBJ whole genome shotgun (WGS) entry which is preliminary data.</text>
</comment>
<protein>
    <submittedName>
        <fullName evidence="13">Iron(III) dicitrate transport protein FecA</fullName>
    </submittedName>
</protein>
<dbReference type="InterPro" id="IPR036942">
    <property type="entry name" value="Beta-barrel_TonB_sf"/>
</dbReference>
<sequence length="815" mass="90521">MKAAIQNVLVLIFTLGLFQVVEAGNPEPNSVYYSADEEEEVVKGVIRAQSGDPVPFANIQVLGTIKGAVADINGEFSLVNIPNGTYEIKVSAVGYRSVTRTVEIINGQIQELEVIFSEMGVDMPQITIISSKDRLFSKTPGSVNYIDRRELDFVNPISIAEALRRTPGVNVVEDDLTGMRLSMGIRGLDPNMSRSILIMEDGVPVALNPYGEPEMYYTPPVDRMEGMEILKGSGQILYGPRTVGGVVNFITANPPESSEGRINIQGGQGGYFSGLVNYGNTVGNTGYHVSLLRRSAENLGPTTFGLTDLNAKFLFDLNERSELGMKIGIYDETSNTTYIGMNQLMFERGENDFTHLSPDDRLDVRRLSLSLSHKYRISENVRLRTIAYGYTTTRNWSRQDFAVNATNTPPSNWTGKYWGDLDVPGGAIFMRDGTGNRDRSYEVAGIEPRIEANHKLFNLNNELITGVRLHHERAFVRRINGTKAGVRSGDLREDEIRTGHAFSGYFQNTTNITSKFDVNVGLRYENYVAERDILRRPFGGVVRDTVLVGTNVVSEFIPGAGFNYRPTTKVNIFGGVHRGFGPPRLQDAVTGEGQALNLDAESSVNLELGIRSQFTPWLFVELAGFRMDFSNQIIPVAQSLGGAGFGVVNAGRTLHEGVEAMVNLELSKLFNWEKTNLFYDANITYVNSVFGADRIINEVNVNGLRTPYAPEWLINTAITLETEMGIGGRLTLNHVGEQFTDQLNTVEPRFDGRIGLMPAFTTIDATLIYDVKKWNSRFNLTIKNLTDERFIASRRPEGIRLGLPRFITAGYEFRF</sequence>
<feature type="domain" description="TonB-dependent receptor-like beta-barrel" evidence="11">
    <location>
        <begin position="347"/>
        <end position="785"/>
    </location>
</feature>
<dbReference type="InterPro" id="IPR039426">
    <property type="entry name" value="TonB-dep_rcpt-like"/>
</dbReference>
<evidence type="ECO:0000256" key="8">
    <source>
        <dbReference type="ARBA" id="ARBA00023237"/>
    </source>
</evidence>
<dbReference type="SUPFAM" id="SSF49464">
    <property type="entry name" value="Carboxypeptidase regulatory domain-like"/>
    <property type="match status" value="1"/>
</dbReference>
<dbReference type="PATRIC" id="fig|1225176.3.peg.1646"/>
<dbReference type="CDD" id="cd01347">
    <property type="entry name" value="ligand_gated_channel"/>
    <property type="match status" value="1"/>
</dbReference>
<proteinExistence type="inferred from homology"/>
<dbReference type="AlphaFoldDB" id="K1LCD5"/>
<dbReference type="Pfam" id="PF07715">
    <property type="entry name" value="Plug"/>
    <property type="match status" value="1"/>
</dbReference>
<keyword evidence="8 9" id="KW-0998">Cell outer membrane</keyword>
<keyword evidence="4 9" id="KW-0812">Transmembrane</keyword>
<dbReference type="Pfam" id="PF00593">
    <property type="entry name" value="TonB_dep_Rec_b-barrel"/>
    <property type="match status" value="1"/>
</dbReference>
<feature type="domain" description="TonB-dependent receptor plug" evidence="12">
    <location>
        <begin position="138"/>
        <end position="246"/>
    </location>
</feature>
<dbReference type="Gene3D" id="2.60.40.1120">
    <property type="entry name" value="Carboxypeptidase-like, regulatory domain"/>
    <property type="match status" value="1"/>
</dbReference>
<keyword evidence="7 9" id="KW-0472">Membrane</keyword>
<dbReference type="InterPro" id="IPR010917">
    <property type="entry name" value="TonB_rcpt_CS"/>
</dbReference>
<reference evidence="13 14" key="1">
    <citation type="journal article" date="2012" name="J. Bacteriol.">
        <title>Draft Genome Sequence of Cecembia lonarensis Strain LW9T, Isolated from Lonar Lake, a Haloalkaline Lake in India.</title>
        <authorList>
            <person name="Shivaji S."/>
            <person name="Ara S."/>
            <person name="Singh A."/>
            <person name="Pinnaka A.K."/>
        </authorList>
    </citation>
    <scope>NUCLEOTIDE SEQUENCE [LARGE SCALE GENOMIC DNA]</scope>
    <source>
        <strain evidence="13 14">LW9</strain>
    </source>
</reference>
<dbReference type="Proteomes" id="UP000004478">
    <property type="component" value="Unassembled WGS sequence"/>
</dbReference>
<dbReference type="PROSITE" id="PS01156">
    <property type="entry name" value="TONB_DEPENDENT_REC_2"/>
    <property type="match status" value="1"/>
</dbReference>
<dbReference type="PROSITE" id="PS52016">
    <property type="entry name" value="TONB_DEPENDENT_REC_3"/>
    <property type="match status" value="1"/>
</dbReference>
<keyword evidence="5" id="KW-0732">Signal</keyword>
<evidence type="ECO:0000256" key="1">
    <source>
        <dbReference type="ARBA" id="ARBA00004571"/>
    </source>
</evidence>
<comment type="subcellular location">
    <subcellularLocation>
        <location evidence="1 9">Cell outer membrane</location>
        <topology evidence="1 9">Multi-pass membrane protein</topology>
    </subcellularLocation>
</comment>
<keyword evidence="3 9" id="KW-1134">Transmembrane beta strand</keyword>
<keyword evidence="6 10" id="KW-0798">TonB box</keyword>
<evidence type="ECO:0000256" key="10">
    <source>
        <dbReference type="RuleBase" id="RU003357"/>
    </source>
</evidence>
<dbReference type="PANTHER" id="PTHR30442:SF0">
    <property type="entry name" value="FE(3+) DICITRATE TRANSPORT PROTEIN FECA"/>
    <property type="match status" value="1"/>
</dbReference>
<keyword evidence="14" id="KW-1185">Reference proteome</keyword>
<dbReference type="InterPro" id="IPR000531">
    <property type="entry name" value="Beta-barrel_TonB"/>
</dbReference>
<dbReference type="Gene3D" id="2.170.130.10">
    <property type="entry name" value="TonB-dependent receptor, plug domain"/>
    <property type="match status" value="1"/>
</dbReference>
<dbReference type="OrthoDB" id="9758472at2"/>
<dbReference type="EMBL" id="AMGM01000017">
    <property type="protein sequence ID" value="EKB49882.1"/>
    <property type="molecule type" value="Genomic_DNA"/>
</dbReference>
<dbReference type="GO" id="GO:0009279">
    <property type="term" value="C:cell outer membrane"/>
    <property type="evidence" value="ECO:0007669"/>
    <property type="project" value="UniProtKB-SubCell"/>
</dbReference>
<evidence type="ECO:0000256" key="5">
    <source>
        <dbReference type="ARBA" id="ARBA00022729"/>
    </source>
</evidence>
<evidence type="ECO:0000256" key="7">
    <source>
        <dbReference type="ARBA" id="ARBA00023136"/>
    </source>
</evidence>
<keyword evidence="2 9" id="KW-0813">Transport</keyword>
<dbReference type="InterPro" id="IPR008969">
    <property type="entry name" value="CarboxyPept-like_regulatory"/>
</dbReference>
<organism evidence="13 14">
    <name type="scientific">Cecembia lonarensis (strain CCUG 58316 / KCTC 22772 / LW9)</name>
    <dbReference type="NCBI Taxonomy" id="1225176"/>
    <lineage>
        <taxon>Bacteria</taxon>
        <taxon>Pseudomonadati</taxon>
        <taxon>Bacteroidota</taxon>
        <taxon>Cytophagia</taxon>
        <taxon>Cytophagales</taxon>
        <taxon>Cyclobacteriaceae</taxon>
        <taxon>Cecembia</taxon>
    </lineage>
</organism>
<evidence type="ECO:0000256" key="9">
    <source>
        <dbReference type="PROSITE-ProRule" id="PRU01360"/>
    </source>
</evidence>